<accession>A0A6N9U0J1</accession>
<evidence type="ECO:0000313" key="1">
    <source>
        <dbReference type="EMBL" id="NEA17300.1"/>
    </source>
</evidence>
<dbReference type="Proteomes" id="UP000471293">
    <property type="component" value="Unassembled WGS sequence"/>
</dbReference>
<gene>
    <name evidence="1" type="ORF">G3I29_17630</name>
</gene>
<evidence type="ECO:0000313" key="2">
    <source>
        <dbReference type="Proteomes" id="UP000471293"/>
    </source>
</evidence>
<dbReference type="EMBL" id="JAAGLQ010000362">
    <property type="protein sequence ID" value="NEA17300.1"/>
    <property type="molecule type" value="Genomic_DNA"/>
</dbReference>
<organism evidence="1 2">
    <name type="scientific">Streptomyces halstedii</name>
    <dbReference type="NCBI Taxonomy" id="1944"/>
    <lineage>
        <taxon>Bacteria</taxon>
        <taxon>Bacillati</taxon>
        <taxon>Actinomycetota</taxon>
        <taxon>Actinomycetes</taxon>
        <taxon>Kitasatosporales</taxon>
        <taxon>Streptomycetaceae</taxon>
        <taxon>Streptomyces</taxon>
    </lineage>
</organism>
<feature type="non-terminal residue" evidence="1">
    <location>
        <position position="62"/>
    </location>
</feature>
<name>A0A6N9U0J1_STRHA</name>
<comment type="caution">
    <text evidence="1">The sequence shown here is derived from an EMBL/GenBank/DDBJ whole genome shotgun (WGS) entry which is preliminary data.</text>
</comment>
<dbReference type="AlphaFoldDB" id="A0A6N9U0J1"/>
<reference evidence="1 2" key="1">
    <citation type="submission" date="2020-01" db="EMBL/GenBank/DDBJ databases">
        <title>Insect and environment-associated Actinomycetes.</title>
        <authorList>
            <person name="Currrie C."/>
            <person name="Chevrette M."/>
            <person name="Carlson C."/>
            <person name="Stubbendieck R."/>
            <person name="Wendt-Pienkowski E."/>
        </authorList>
    </citation>
    <scope>NUCLEOTIDE SEQUENCE [LARGE SCALE GENOMIC DNA]</scope>
    <source>
        <strain evidence="1 2">SID11342</strain>
    </source>
</reference>
<protein>
    <submittedName>
        <fullName evidence="1">Uncharacterized protein</fullName>
    </submittedName>
</protein>
<sequence length="62" mass="6466">MSSHPFEHTSDAAEAAAEVLSALRSRGDTPAAEALTGRELAGRVDRLVEALAGHAVRRGEVV</sequence>
<proteinExistence type="predicted"/>
<dbReference type="RefSeq" id="WP_203631921.1">
    <property type="nucleotide sequence ID" value="NZ_JAAGLQ010000362.1"/>
</dbReference>